<keyword evidence="5" id="KW-0539">Nucleus</keyword>
<gene>
    <name evidence="7" type="ORF">PIB30_074264</name>
</gene>
<dbReference type="Gene3D" id="2.40.330.10">
    <property type="entry name" value="DNA-binding pseudobarrel domain"/>
    <property type="match status" value="3"/>
</dbReference>
<name>A0ABU6TP85_9FABA</name>
<evidence type="ECO:0000256" key="2">
    <source>
        <dbReference type="ARBA" id="ARBA00023015"/>
    </source>
</evidence>
<comment type="subcellular location">
    <subcellularLocation>
        <location evidence="1">Nucleus</location>
    </subcellularLocation>
</comment>
<dbReference type="PANTHER" id="PTHR31920:SF108">
    <property type="entry name" value="B3 DOMAIN-CONTAINING TRANSCRIPTION FACTOR VRN1-LIKE"/>
    <property type="match status" value="1"/>
</dbReference>
<dbReference type="Proteomes" id="UP001341840">
    <property type="component" value="Unassembled WGS sequence"/>
</dbReference>
<dbReference type="SUPFAM" id="SSF101936">
    <property type="entry name" value="DNA-binding pseudobarrel domain"/>
    <property type="match status" value="3"/>
</dbReference>
<keyword evidence="3" id="KW-0238">DNA-binding</keyword>
<comment type="caution">
    <text evidence="7">The sequence shown here is derived from an EMBL/GenBank/DDBJ whole genome shotgun (WGS) entry which is preliminary data.</text>
</comment>
<reference evidence="7 8" key="1">
    <citation type="journal article" date="2023" name="Plants (Basel)">
        <title>Bridging the Gap: Combining Genomics and Transcriptomics Approaches to Understand Stylosanthes scabra, an Orphan Legume from the Brazilian Caatinga.</title>
        <authorList>
            <person name="Ferreira-Neto J.R.C."/>
            <person name="da Silva M.D."/>
            <person name="Binneck E."/>
            <person name="de Melo N.F."/>
            <person name="da Silva R.H."/>
            <person name="de Melo A.L.T.M."/>
            <person name="Pandolfi V."/>
            <person name="Bustamante F.O."/>
            <person name="Brasileiro-Vidal A.C."/>
            <person name="Benko-Iseppon A.M."/>
        </authorList>
    </citation>
    <scope>NUCLEOTIDE SEQUENCE [LARGE SCALE GENOMIC DNA]</scope>
    <source>
        <tissue evidence="7">Leaves</tissue>
    </source>
</reference>
<protein>
    <recommendedName>
        <fullName evidence="6">TF-B3 domain-containing protein</fullName>
    </recommendedName>
</protein>
<dbReference type="EMBL" id="JASCZI010091540">
    <property type="protein sequence ID" value="MED6150631.1"/>
    <property type="molecule type" value="Genomic_DNA"/>
</dbReference>
<dbReference type="InterPro" id="IPR003340">
    <property type="entry name" value="B3_DNA-bd"/>
</dbReference>
<keyword evidence="2" id="KW-0805">Transcription regulation</keyword>
<evidence type="ECO:0000256" key="3">
    <source>
        <dbReference type="ARBA" id="ARBA00023125"/>
    </source>
</evidence>
<evidence type="ECO:0000256" key="5">
    <source>
        <dbReference type="ARBA" id="ARBA00023242"/>
    </source>
</evidence>
<evidence type="ECO:0000256" key="1">
    <source>
        <dbReference type="ARBA" id="ARBA00004123"/>
    </source>
</evidence>
<evidence type="ECO:0000259" key="6">
    <source>
        <dbReference type="PROSITE" id="PS50863"/>
    </source>
</evidence>
<proteinExistence type="predicted"/>
<dbReference type="CDD" id="cd10017">
    <property type="entry name" value="B3_DNA"/>
    <property type="match status" value="1"/>
</dbReference>
<accession>A0ABU6TP85</accession>
<evidence type="ECO:0000313" key="8">
    <source>
        <dbReference type="Proteomes" id="UP001341840"/>
    </source>
</evidence>
<dbReference type="InterPro" id="IPR015300">
    <property type="entry name" value="DNA-bd_pseudobarrel_sf"/>
</dbReference>
<dbReference type="InterPro" id="IPR050655">
    <property type="entry name" value="Plant_B3_domain"/>
</dbReference>
<keyword evidence="8" id="KW-1185">Reference proteome</keyword>
<feature type="domain" description="TF-B3" evidence="6">
    <location>
        <begin position="6"/>
        <end position="102"/>
    </location>
</feature>
<keyword evidence="4" id="KW-0804">Transcription</keyword>
<dbReference type="PANTHER" id="PTHR31920">
    <property type="entry name" value="B3 DOMAIN-CONTAINING"/>
    <property type="match status" value="1"/>
</dbReference>
<evidence type="ECO:0000313" key="7">
    <source>
        <dbReference type="EMBL" id="MED6150631.1"/>
    </source>
</evidence>
<organism evidence="7 8">
    <name type="scientific">Stylosanthes scabra</name>
    <dbReference type="NCBI Taxonomy" id="79078"/>
    <lineage>
        <taxon>Eukaryota</taxon>
        <taxon>Viridiplantae</taxon>
        <taxon>Streptophyta</taxon>
        <taxon>Embryophyta</taxon>
        <taxon>Tracheophyta</taxon>
        <taxon>Spermatophyta</taxon>
        <taxon>Magnoliopsida</taxon>
        <taxon>eudicotyledons</taxon>
        <taxon>Gunneridae</taxon>
        <taxon>Pentapetalae</taxon>
        <taxon>rosids</taxon>
        <taxon>fabids</taxon>
        <taxon>Fabales</taxon>
        <taxon>Fabaceae</taxon>
        <taxon>Papilionoideae</taxon>
        <taxon>50 kb inversion clade</taxon>
        <taxon>dalbergioids sensu lato</taxon>
        <taxon>Dalbergieae</taxon>
        <taxon>Pterocarpus clade</taxon>
        <taxon>Stylosanthes</taxon>
    </lineage>
</organism>
<sequence length="353" mass="40769">MAVMADFRFFRFILAGDANQLRLAAAFSAAARDSMANPVTLITTNGVEFRVEWIVQQARLNRIVLTRGWADFSRHYSLQEGHLLLFSYHSPGTMYVAIHGGTRMEIDYGRYLQRECRKRLPQTGNHVAQFHGIIGREDRRRPYNLLFPRRFATQFGAVLPDQLSLVTPTGWSIRVRWTRDTEGIIRLGMTGWPWMCLHYGLRPDTLVVFRYHLPATMYVVFYRPSAMEVNYLQHGDDIMRSTCINNPRYMPTRHMVDYFRSRQPFFVVPVCFMRGSPKILPNVPHLSENDASAVIEVSHGSNTWRVAYARFAERSLGCLGRGWCTLATVLDLRPGNLCVFEEVAPSHYQLHIY</sequence>
<dbReference type="PROSITE" id="PS50863">
    <property type="entry name" value="B3"/>
    <property type="match status" value="1"/>
</dbReference>
<evidence type="ECO:0000256" key="4">
    <source>
        <dbReference type="ARBA" id="ARBA00023163"/>
    </source>
</evidence>